<dbReference type="InterPro" id="IPR051401">
    <property type="entry name" value="GtrA_CellWall_Glycosyl"/>
</dbReference>
<dbReference type="Proteomes" id="UP001524502">
    <property type="component" value="Unassembled WGS sequence"/>
</dbReference>
<evidence type="ECO:0000256" key="3">
    <source>
        <dbReference type="ARBA" id="ARBA00022692"/>
    </source>
</evidence>
<dbReference type="PANTHER" id="PTHR38459:SF1">
    <property type="entry name" value="PROPHAGE BACTOPRENOL-LINKED GLUCOSE TRANSLOCASE HOMOLOG"/>
    <property type="match status" value="1"/>
</dbReference>
<sequence length="135" mass="15021">MFKKLIDIKLAKFIIVGIINTIVGTAIMFGLYNFAGCSYWVSSAANYILTSILSFFLNKHFTFQHKGSTIKSAARFTVNIAICYLLAYGIAKPAVLCFLSGQPKAIQENIAMLAGMCLFVGFNYLGQRFFAFKEE</sequence>
<comment type="caution">
    <text evidence="8">The sequence shown here is derived from an EMBL/GenBank/DDBJ whole genome shotgun (WGS) entry which is preliminary data.</text>
</comment>
<evidence type="ECO:0000256" key="1">
    <source>
        <dbReference type="ARBA" id="ARBA00004141"/>
    </source>
</evidence>
<keyword evidence="5 6" id="KW-0472">Membrane</keyword>
<feature type="transmembrane region" description="Helical" evidence="6">
    <location>
        <begin position="12"/>
        <end position="32"/>
    </location>
</feature>
<dbReference type="PANTHER" id="PTHR38459">
    <property type="entry name" value="PROPHAGE BACTOPRENOL-LINKED GLUCOSE TRANSLOCASE HOMOLOG"/>
    <property type="match status" value="1"/>
</dbReference>
<keyword evidence="9" id="KW-1185">Reference proteome</keyword>
<feature type="transmembrane region" description="Helical" evidence="6">
    <location>
        <begin position="38"/>
        <end position="57"/>
    </location>
</feature>
<dbReference type="InterPro" id="IPR007267">
    <property type="entry name" value="GtrA_DPMS_TM"/>
</dbReference>
<evidence type="ECO:0000256" key="6">
    <source>
        <dbReference type="SAM" id="Phobius"/>
    </source>
</evidence>
<protein>
    <submittedName>
        <fullName evidence="8">GtrA family protein</fullName>
    </submittedName>
</protein>
<keyword evidence="4 6" id="KW-1133">Transmembrane helix</keyword>
<feature type="domain" description="GtrA/DPMS transmembrane" evidence="7">
    <location>
        <begin position="12"/>
        <end position="132"/>
    </location>
</feature>
<evidence type="ECO:0000256" key="4">
    <source>
        <dbReference type="ARBA" id="ARBA00022989"/>
    </source>
</evidence>
<name>A0ABT1RJB0_9FIRM</name>
<organism evidence="8 9">
    <name type="scientific">Anaerovorax odorimutans</name>
    <dbReference type="NCBI Taxonomy" id="109327"/>
    <lineage>
        <taxon>Bacteria</taxon>
        <taxon>Bacillati</taxon>
        <taxon>Bacillota</taxon>
        <taxon>Clostridia</taxon>
        <taxon>Peptostreptococcales</taxon>
        <taxon>Anaerovoracaceae</taxon>
        <taxon>Anaerovorax</taxon>
    </lineage>
</organism>
<accession>A0ABT1RJB0</accession>
<feature type="transmembrane region" description="Helical" evidence="6">
    <location>
        <begin position="110"/>
        <end position="126"/>
    </location>
</feature>
<evidence type="ECO:0000313" key="9">
    <source>
        <dbReference type="Proteomes" id="UP001524502"/>
    </source>
</evidence>
<comment type="subcellular location">
    <subcellularLocation>
        <location evidence="1">Membrane</location>
        <topology evidence="1">Multi-pass membrane protein</topology>
    </subcellularLocation>
</comment>
<dbReference type="EMBL" id="JANFXK010000001">
    <property type="protein sequence ID" value="MCQ4635271.1"/>
    <property type="molecule type" value="Genomic_DNA"/>
</dbReference>
<reference evidence="8 9" key="1">
    <citation type="submission" date="2022-06" db="EMBL/GenBank/DDBJ databases">
        <title>Isolation of gut microbiota from human fecal samples.</title>
        <authorList>
            <person name="Pamer E.G."/>
            <person name="Barat B."/>
            <person name="Waligurski E."/>
            <person name="Medina S."/>
            <person name="Paddock L."/>
            <person name="Mostad J."/>
        </authorList>
    </citation>
    <scope>NUCLEOTIDE SEQUENCE [LARGE SCALE GENOMIC DNA]</scope>
    <source>
        <strain evidence="8 9">SL.3.17</strain>
    </source>
</reference>
<evidence type="ECO:0000256" key="2">
    <source>
        <dbReference type="ARBA" id="ARBA00009399"/>
    </source>
</evidence>
<feature type="transmembrane region" description="Helical" evidence="6">
    <location>
        <begin position="69"/>
        <end position="90"/>
    </location>
</feature>
<dbReference type="RefSeq" id="WP_256130469.1">
    <property type="nucleotide sequence ID" value="NZ_JANFXK010000001.1"/>
</dbReference>
<gene>
    <name evidence="8" type="ORF">NE619_00810</name>
</gene>
<proteinExistence type="inferred from homology"/>
<evidence type="ECO:0000259" key="7">
    <source>
        <dbReference type="Pfam" id="PF04138"/>
    </source>
</evidence>
<comment type="similarity">
    <text evidence="2">Belongs to the GtrA family.</text>
</comment>
<dbReference type="Pfam" id="PF04138">
    <property type="entry name" value="GtrA_DPMS_TM"/>
    <property type="match status" value="1"/>
</dbReference>
<evidence type="ECO:0000256" key="5">
    <source>
        <dbReference type="ARBA" id="ARBA00023136"/>
    </source>
</evidence>
<keyword evidence="3 6" id="KW-0812">Transmembrane</keyword>
<evidence type="ECO:0000313" key="8">
    <source>
        <dbReference type="EMBL" id="MCQ4635271.1"/>
    </source>
</evidence>